<feature type="compositionally biased region" description="Basic and acidic residues" evidence="2">
    <location>
        <begin position="41"/>
        <end position="52"/>
    </location>
</feature>
<feature type="chain" id="PRO_5038872810" evidence="3">
    <location>
        <begin position="21"/>
        <end position="543"/>
    </location>
</feature>
<dbReference type="PANTHER" id="PTHR43649">
    <property type="entry name" value="ARABINOSE-BINDING PROTEIN-RELATED"/>
    <property type="match status" value="1"/>
</dbReference>
<dbReference type="Gene3D" id="3.40.190.10">
    <property type="entry name" value="Periplasmic binding protein-like II"/>
    <property type="match status" value="2"/>
</dbReference>
<dbReference type="SUPFAM" id="SSF53850">
    <property type="entry name" value="Periplasmic binding protein-like II"/>
    <property type="match status" value="1"/>
</dbReference>
<keyword evidence="1 3" id="KW-0732">Signal</keyword>
<feature type="signal peptide" evidence="3">
    <location>
        <begin position="1"/>
        <end position="20"/>
    </location>
</feature>
<feature type="region of interest" description="Disordered" evidence="2">
    <location>
        <begin position="28"/>
        <end position="54"/>
    </location>
</feature>
<dbReference type="AlphaFoldDB" id="A0A174FF20"/>
<sequence length="543" mass="61007">MRRKMVSVILTVAMMGTMLAGCGSKAAEQQGSTANTGGESVTEKSNDGKDTAGGDNSYTMFMRNTYVDWIKELKWYDAAEANTGIHVEYVEGPDDFNDVYAEVDQRIISKTLPDAVMTKLVQTNVYGPQGAFVDLAPYIKKYAPNLQKYIDDNPDYEALVTDENGAIYGLVKESPIFTDYLAYRADHLEKAGIDVNSIKTVQDFTEAMRTLKAHYGKDNPNYYPLEGRENPIRFAAWFGCPSNISSEESNGIYVGHQKDGSLDIMDDRAYTMVETMKTWYDEGLINPEFAANTRTEGDWEAAMINGNGTFEYDYYNRAEWFMANGGVDADPDYQMGVMNMFQDENGKVLKGTSSCKYNEECVTAVNAQCSEEKIKTILTFIDYFYSEEGITLANYGVEGESFETEGDGSKKFIVDYAKEEATPEGEKRWSFLSDRFTVCKPVDNEAFFAWNSPLIAEAAQRINTEENMMESYNIKYTAEQTEELSNLVATVFDAEIAGIVSFVTGNKEFNADTWKAFQDEMNSLGLSRIEEIQLDAYRATFDN</sequence>
<evidence type="ECO:0000313" key="5">
    <source>
        <dbReference type="Proteomes" id="UP000095651"/>
    </source>
</evidence>
<dbReference type="EMBL" id="CYZE01000007">
    <property type="protein sequence ID" value="CUO48311.1"/>
    <property type="molecule type" value="Genomic_DNA"/>
</dbReference>
<dbReference type="InterPro" id="IPR050490">
    <property type="entry name" value="Bact_solute-bd_prot1"/>
</dbReference>
<dbReference type="Proteomes" id="UP000095651">
    <property type="component" value="Unassembled WGS sequence"/>
</dbReference>
<dbReference type="PANTHER" id="PTHR43649:SF33">
    <property type="entry name" value="POLYGALACTURONAN_RHAMNOGALACTURONAN-BINDING PROTEIN YTCQ"/>
    <property type="match status" value="1"/>
</dbReference>
<evidence type="ECO:0000313" key="4">
    <source>
        <dbReference type="EMBL" id="CUO48311.1"/>
    </source>
</evidence>
<protein>
    <submittedName>
        <fullName evidence="4">Extracellular solute-binding protein</fullName>
    </submittedName>
</protein>
<proteinExistence type="predicted"/>
<dbReference type="RefSeq" id="WP_055656255.1">
    <property type="nucleotide sequence ID" value="NZ_CABIXC010000007.1"/>
</dbReference>
<feature type="compositionally biased region" description="Polar residues" evidence="2">
    <location>
        <begin position="28"/>
        <end position="39"/>
    </location>
</feature>
<dbReference type="PROSITE" id="PS51257">
    <property type="entry name" value="PROKAR_LIPOPROTEIN"/>
    <property type="match status" value="1"/>
</dbReference>
<evidence type="ECO:0000256" key="3">
    <source>
        <dbReference type="SAM" id="SignalP"/>
    </source>
</evidence>
<evidence type="ECO:0000256" key="2">
    <source>
        <dbReference type="SAM" id="MobiDB-lite"/>
    </source>
</evidence>
<organism evidence="4 5">
    <name type="scientific">Hungatella hathewayi</name>
    <dbReference type="NCBI Taxonomy" id="154046"/>
    <lineage>
        <taxon>Bacteria</taxon>
        <taxon>Bacillati</taxon>
        <taxon>Bacillota</taxon>
        <taxon>Clostridia</taxon>
        <taxon>Lachnospirales</taxon>
        <taxon>Lachnospiraceae</taxon>
        <taxon>Hungatella</taxon>
    </lineage>
</organism>
<reference evidence="4 5" key="1">
    <citation type="submission" date="2015-09" db="EMBL/GenBank/DDBJ databases">
        <authorList>
            <consortium name="Pathogen Informatics"/>
        </authorList>
    </citation>
    <scope>NUCLEOTIDE SEQUENCE [LARGE SCALE GENOMIC DNA]</scope>
    <source>
        <strain evidence="4 5">2789STDY5608850</strain>
    </source>
</reference>
<name>A0A174FF20_9FIRM</name>
<evidence type="ECO:0000256" key="1">
    <source>
        <dbReference type="ARBA" id="ARBA00022729"/>
    </source>
</evidence>
<accession>A0A174FF20</accession>
<gene>
    <name evidence="4" type="primary">lipO_6</name>
    <name evidence="4" type="ORF">ERS852407_02951</name>
</gene>